<keyword evidence="5 8" id="KW-1133">Transmembrane helix</keyword>
<feature type="domain" description="GOLD" evidence="10">
    <location>
        <begin position="28"/>
        <end position="221"/>
    </location>
</feature>
<gene>
    <name evidence="11" type="ORF">BJ554DRAFT_3812</name>
</gene>
<evidence type="ECO:0000259" key="10">
    <source>
        <dbReference type="SMART" id="SM01190"/>
    </source>
</evidence>
<dbReference type="PANTHER" id="PTHR22811">
    <property type="entry name" value="TRANSMEMBRANE EMP24 DOMAIN-CONTAINING PROTEIN"/>
    <property type="match status" value="1"/>
</dbReference>
<evidence type="ECO:0000256" key="2">
    <source>
        <dbReference type="ARBA" id="ARBA00007104"/>
    </source>
</evidence>
<accession>A0A8H7ZMZ0</accession>
<dbReference type="Proteomes" id="UP000673691">
    <property type="component" value="Unassembled WGS sequence"/>
</dbReference>
<evidence type="ECO:0000256" key="5">
    <source>
        <dbReference type="ARBA" id="ARBA00022989"/>
    </source>
</evidence>
<organism evidence="11 12">
    <name type="scientific">Olpidium bornovanus</name>
    <dbReference type="NCBI Taxonomy" id="278681"/>
    <lineage>
        <taxon>Eukaryota</taxon>
        <taxon>Fungi</taxon>
        <taxon>Fungi incertae sedis</taxon>
        <taxon>Olpidiomycota</taxon>
        <taxon>Olpidiomycotina</taxon>
        <taxon>Olpidiomycetes</taxon>
        <taxon>Olpidiales</taxon>
        <taxon>Olpidiaceae</taxon>
        <taxon>Olpidium</taxon>
    </lineage>
</organism>
<comment type="subcellular location">
    <subcellularLocation>
        <location evidence="1">Membrane</location>
        <topology evidence="1">Single-pass type I membrane protein</topology>
    </subcellularLocation>
</comment>
<keyword evidence="7" id="KW-0175">Coiled coil</keyword>
<dbReference type="OrthoDB" id="759142at2759"/>
<evidence type="ECO:0000256" key="8">
    <source>
        <dbReference type="SAM" id="Phobius"/>
    </source>
</evidence>
<comment type="caution">
    <text evidence="11">The sequence shown here is derived from an EMBL/GenBank/DDBJ whole genome shotgun (WGS) entry which is preliminary data.</text>
</comment>
<keyword evidence="6 8" id="KW-0472">Membrane</keyword>
<comment type="similarity">
    <text evidence="2">Belongs to the EMP24/GP25L family.</text>
</comment>
<evidence type="ECO:0000313" key="12">
    <source>
        <dbReference type="Proteomes" id="UP000673691"/>
    </source>
</evidence>
<reference evidence="11 12" key="1">
    <citation type="journal article" name="Sci. Rep.">
        <title>Genome-scale phylogenetic analyses confirm Olpidium as the closest living zoosporic fungus to the non-flagellated, terrestrial fungi.</title>
        <authorList>
            <person name="Chang Y."/>
            <person name="Rochon D."/>
            <person name="Sekimoto S."/>
            <person name="Wang Y."/>
            <person name="Chovatia M."/>
            <person name="Sandor L."/>
            <person name="Salamov A."/>
            <person name="Grigoriev I.V."/>
            <person name="Stajich J.E."/>
            <person name="Spatafora J.W."/>
        </authorList>
    </citation>
    <scope>NUCLEOTIDE SEQUENCE [LARGE SCALE GENOMIC DNA]</scope>
    <source>
        <strain evidence="11">S191</strain>
    </source>
</reference>
<dbReference type="SMART" id="SM01190">
    <property type="entry name" value="EMP24_GP25L"/>
    <property type="match status" value="1"/>
</dbReference>
<sequence>MPAFQRASLALLAAAAAAWLATLATVDAVAFDLQAFPQAQADSKGIRCLYHWVAKDMFVKGSITVGQGANQVVNVEIVDNSPERNEYFRKADVKDAKFTFRTQTHSEISVCLHNVLAAGIQPDSQWKRSVDLRMSFGVEAKDFAEIAKKEKLKPMEVELRKLEMAVEEIVEDMEFLKRREARMRDTNESTNERVWKFSIFSIVVLCSVGAWQVFYLRRFFQSKKLI</sequence>
<evidence type="ECO:0000313" key="11">
    <source>
        <dbReference type="EMBL" id="KAG5456448.1"/>
    </source>
</evidence>
<proteinExistence type="inferred from homology"/>
<dbReference type="GO" id="GO:0016020">
    <property type="term" value="C:membrane"/>
    <property type="evidence" value="ECO:0007669"/>
    <property type="project" value="UniProtKB-SubCell"/>
</dbReference>
<evidence type="ECO:0000256" key="4">
    <source>
        <dbReference type="ARBA" id="ARBA00022729"/>
    </source>
</evidence>
<evidence type="ECO:0000256" key="1">
    <source>
        <dbReference type="ARBA" id="ARBA00004479"/>
    </source>
</evidence>
<dbReference type="Pfam" id="PF01105">
    <property type="entry name" value="EMP24_GP25L"/>
    <property type="match status" value="1"/>
</dbReference>
<feature type="chain" id="PRO_5034916079" evidence="9">
    <location>
        <begin position="29"/>
        <end position="226"/>
    </location>
</feature>
<evidence type="ECO:0000256" key="6">
    <source>
        <dbReference type="ARBA" id="ARBA00023136"/>
    </source>
</evidence>
<keyword evidence="4 9" id="KW-0732">Signal</keyword>
<dbReference type="InterPro" id="IPR015720">
    <property type="entry name" value="Emp24-like"/>
</dbReference>
<dbReference type="AlphaFoldDB" id="A0A8H7ZMZ0"/>
<dbReference type="InterPro" id="IPR009038">
    <property type="entry name" value="GOLD_dom"/>
</dbReference>
<keyword evidence="12" id="KW-1185">Reference proteome</keyword>
<name>A0A8H7ZMZ0_9FUNG</name>
<feature type="coiled-coil region" evidence="7">
    <location>
        <begin position="159"/>
        <end position="193"/>
    </location>
</feature>
<feature type="transmembrane region" description="Helical" evidence="8">
    <location>
        <begin position="194"/>
        <end position="216"/>
    </location>
</feature>
<evidence type="ECO:0000256" key="7">
    <source>
        <dbReference type="SAM" id="Coils"/>
    </source>
</evidence>
<dbReference type="EMBL" id="JAEFCI010011737">
    <property type="protein sequence ID" value="KAG5456448.1"/>
    <property type="molecule type" value="Genomic_DNA"/>
</dbReference>
<evidence type="ECO:0000256" key="9">
    <source>
        <dbReference type="SAM" id="SignalP"/>
    </source>
</evidence>
<evidence type="ECO:0000256" key="3">
    <source>
        <dbReference type="ARBA" id="ARBA00022692"/>
    </source>
</evidence>
<protein>
    <submittedName>
        <fullName evidence="11">Emp24/gp25L/p24 family/GOLD-domain-containing protein</fullName>
    </submittedName>
</protein>
<keyword evidence="3 8" id="KW-0812">Transmembrane</keyword>
<feature type="signal peptide" evidence="9">
    <location>
        <begin position="1"/>
        <end position="28"/>
    </location>
</feature>